<dbReference type="InterPro" id="IPR008278">
    <property type="entry name" value="4-PPantetheinyl_Trfase_dom"/>
</dbReference>
<feature type="binding site" evidence="12">
    <location>
        <position position="176"/>
    </location>
    <ligand>
        <name>CoA</name>
        <dbReference type="ChEBI" id="CHEBI:57287"/>
    </ligand>
</feature>
<dbReference type="Pfam" id="PF17837">
    <property type="entry name" value="4PPT_N"/>
    <property type="match status" value="1"/>
</dbReference>
<dbReference type="PRINTS" id="PR01399">
    <property type="entry name" value="ENTSNTHTASED"/>
</dbReference>
<dbReference type="AlphaFoldDB" id="A0A1C4DSV2"/>
<feature type="binding site" evidence="13">
    <location>
        <position position="128"/>
    </location>
    <ligand>
        <name>Mg(2+)</name>
        <dbReference type="ChEBI" id="CHEBI:18420"/>
    </ligand>
</feature>
<dbReference type="InterPro" id="IPR041354">
    <property type="entry name" value="4PPT_N"/>
</dbReference>
<organism evidence="16 17">
    <name type="scientific">Kosakonia oryzendophytica</name>
    <dbReference type="NCBI Taxonomy" id="1005665"/>
    <lineage>
        <taxon>Bacteria</taxon>
        <taxon>Pseudomonadati</taxon>
        <taxon>Pseudomonadota</taxon>
        <taxon>Gammaproteobacteria</taxon>
        <taxon>Enterobacterales</taxon>
        <taxon>Enterobacteriaceae</taxon>
        <taxon>Kosakonia</taxon>
    </lineage>
</organism>
<feature type="binding site" evidence="13">
    <location>
        <position position="130"/>
    </location>
    <ligand>
        <name>Mg(2+)</name>
        <dbReference type="ChEBI" id="CHEBI:18420"/>
    </ligand>
</feature>
<name>A0A1C4DSV2_9ENTR</name>
<proteinExistence type="inferred from homology"/>
<dbReference type="PANTHER" id="PTHR38096">
    <property type="entry name" value="ENTEROBACTIN SYNTHASE COMPONENT D"/>
    <property type="match status" value="1"/>
</dbReference>
<evidence type="ECO:0000256" key="13">
    <source>
        <dbReference type="PIRSR" id="PIRSR603542-2"/>
    </source>
</evidence>
<evidence type="ECO:0000259" key="14">
    <source>
        <dbReference type="Pfam" id="PF01648"/>
    </source>
</evidence>
<dbReference type="UniPathway" id="UPA00017"/>
<evidence type="ECO:0000256" key="7">
    <source>
        <dbReference type="ARBA" id="ARBA00023191"/>
    </source>
</evidence>
<dbReference type="EMBL" id="FMAY01000014">
    <property type="protein sequence ID" value="SCC34484.1"/>
    <property type="molecule type" value="Genomic_DNA"/>
</dbReference>
<evidence type="ECO:0000256" key="10">
    <source>
        <dbReference type="ARBA" id="ARBA00049176"/>
    </source>
</evidence>
<evidence type="ECO:0000256" key="12">
    <source>
        <dbReference type="PIRSR" id="PIRSR603542-1"/>
    </source>
</evidence>
<reference evidence="17" key="1">
    <citation type="submission" date="2016-08" db="EMBL/GenBank/DDBJ databases">
        <authorList>
            <person name="Varghese N."/>
            <person name="Submissions Spin"/>
        </authorList>
    </citation>
    <scope>NUCLEOTIDE SEQUENCE [LARGE SCALE GENOMIC DNA]</scope>
    <source>
        <strain evidence="17">REICA_082</strain>
    </source>
</reference>
<evidence type="ECO:0000256" key="4">
    <source>
        <dbReference type="ARBA" id="ARBA00011503"/>
    </source>
</evidence>
<evidence type="ECO:0000256" key="3">
    <source>
        <dbReference type="ARBA" id="ARBA00008342"/>
    </source>
</evidence>
<feature type="domain" description="4'-phosphopantetheinyl transferase N-terminal" evidence="15">
    <location>
        <begin position="54"/>
        <end position="116"/>
    </location>
</feature>
<evidence type="ECO:0000256" key="8">
    <source>
        <dbReference type="ARBA" id="ARBA00029894"/>
    </source>
</evidence>
<comment type="similarity">
    <text evidence="3">Belongs to the P-Pant transferase superfamily. EntD family.</text>
</comment>
<comment type="function">
    <text evidence="1">Involved in the biosynthesis of the siderophore enterobactin (enterochelin), which is a macrocyclic trimeric lactone of N-(2,3-dihydroxybenzoyl)-serine. The serine trilactone serves as a scaffolding for the three catechol functionalities that provide hexadentate coordination for the tightly ligated iron(2+) atoms. Plays an essential role in the assembly of the enterobactin by catalyzing the transfer of the 4'-phosphopantetheine (Ppant) moiety from coenzyme A to the apo-domains of both EntB (ArCP domain) and EntF (PCP domain) to yield their holo-forms which make them competent for the activation of 2,3-dihydroxybenzoate (DHB) and L-serine, respectively.</text>
</comment>
<keyword evidence="13" id="KW-0460">Magnesium</keyword>
<evidence type="ECO:0000256" key="5">
    <source>
        <dbReference type="ARBA" id="ARBA00019087"/>
    </source>
</evidence>
<dbReference type="GO" id="GO:0005886">
    <property type="term" value="C:plasma membrane"/>
    <property type="evidence" value="ECO:0007669"/>
    <property type="project" value="TreeGrafter"/>
</dbReference>
<dbReference type="RefSeq" id="WP_088238394.1">
    <property type="nucleotide sequence ID" value="NZ_FMAY01000014.1"/>
</dbReference>
<comment type="pathway">
    <text evidence="2">Siderophore biosynthesis; enterobactin biosynthesis.</text>
</comment>
<evidence type="ECO:0000256" key="11">
    <source>
        <dbReference type="ARBA" id="ARBA00049191"/>
    </source>
</evidence>
<evidence type="ECO:0000256" key="2">
    <source>
        <dbReference type="ARBA" id="ARBA00004993"/>
    </source>
</evidence>
<dbReference type="OrthoDB" id="8210607at2"/>
<dbReference type="GO" id="GO:0008897">
    <property type="term" value="F:holo-[acyl-carrier-protein] synthase activity"/>
    <property type="evidence" value="ECO:0007669"/>
    <property type="project" value="InterPro"/>
</dbReference>
<dbReference type="InterPro" id="IPR037143">
    <property type="entry name" value="4-PPantetheinyl_Trfase_dom_sf"/>
</dbReference>
<accession>A0A1C4DSV2</accession>
<keyword evidence="7" id="KW-0259">Enterobactin biosynthesis</keyword>
<keyword evidence="13" id="KW-0479">Metal-binding</keyword>
<protein>
    <recommendedName>
        <fullName evidence="5">Enterobactin synthase component D</fullName>
    </recommendedName>
    <alternativeName>
        <fullName evidence="8">4'-phosphopantetheinyl transferase EntD</fullName>
    </alternativeName>
    <alternativeName>
        <fullName evidence="9">Enterochelin synthase D</fullName>
    </alternativeName>
</protein>
<comment type="cofactor">
    <cofactor evidence="13">
        <name>Mg(2+)</name>
        <dbReference type="ChEBI" id="CHEBI:18420"/>
    </cofactor>
</comment>
<dbReference type="SUPFAM" id="SSF56214">
    <property type="entry name" value="4'-phosphopantetheinyl transferase"/>
    <property type="match status" value="1"/>
</dbReference>
<evidence type="ECO:0000259" key="15">
    <source>
        <dbReference type="Pfam" id="PF17837"/>
    </source>
</evidence>
<dbReference type="Pfam" id="PF01648">
    <property type="entry name" value="ACPS"/>
    <property type="match status" value="1"/>
</dbReference>
<evidence type="ECO:0000313" key="17">
    <source>
        <dbReference type="Proteomes" id="UP000198975"/>
    </source>
</evidence>
<gene>
    <name evidence="16" type="ORF">GA0061071_11443</name>
</gene>
<keyword evidence="6" id="KW-0808">Transferase</keyword>
<dbReference type="GO" id="GO:0009239">
    <property type="term" value="P:enterobactin biosynthetic process"/>
    <property type="evidence" value="ECO:0007669"/>
    <property type="project" value="UniProtKB-UniPathway"/>
</dbReference>
<feature type="domain" description="4'-phosphopantetheinyl transferase" evidence="14">
    <location>
        <begin position="126"/>
        <end position="215"/>
    </location>
</feature>
<feature type="binding site" evidence="12">
    <location>
        <begin position="106"/>
        <end position="107"/>
    </location>
    <ligand>
        <name>CoA</name>
        <dbReference type="ChEBI" id="CHEBI:57287"/>
    </ligand>
</feature>
<feature type="binding site" evidence="12">
    <location>
        <position position="71"/>
    </location>
    <ligand>
        <name>CoA</name>
        <dbReference type="ChEBI" id="CHEBI:57287"/>
    </ligand>
</feature>
<evidence type="ECO:0000313" key="16">
    <source>
        <dbReference type="EMBL" id="SCC34484.1"/>
    </source>
</evidence>
<evidence type="ECO:0000256" key="6">
    <source>
        <dbReference type="ARBA" id="ARBA00022679"/>
    </source>
</evidence>
<comment type="subunit">
    <text evidence="4">EntB, EntD, EntE, and EntF form a multienzyme complex called enterobactin synthase.</text>
</comment>
<evidence type="ECO:0000256" key="1">
    <source>
        <dbReference type="ARBA" id="ARBA00003937"/>
    </source>
</evidence>
<feature type="binding site" evidence="12">
    <location>
        <position position="172"/>
    </location>
    <ligand>
        <name>CoA</name>
        <dbReference type="ChEBI" id="CHEBI:57287"/>
    </ligand>
</feature>
<feature type="binding site" evidence="12">
    <location>
        <position position="128"/>
    </location>
    <ligand>
        <name>CoA</name>
        <dbReference type="ChEBI" id="CHEBI:57287"/>
    </ligand>
</feature>
<evidence type="ECO:0000256" key="9">
    <source>
        <dbReference type="ARBA" id="ARBA00031996"/>
    </source>
</evidence>
<dbReference type="InterPro" id="IPR003542">
    <property type="entry name" value="Enbac_synth_compD-like"/>
</dbReference>
<dbReference type="PANTHER" id="PTHR38096:SF1">
    <property type="entry name" value="ENTEROBACTIN SYNTHASE COMPONENT D"/>
    <property type="match status" value="1"/>
</dbReference>
<dbReference type="GO" id="GO:0009366">
    <property type="term" value="C:enterobactin synthetase complex"/>
    <property type="evidence" value="ECO:0007669"/>
    <property type="project" value="InterPro"/>
</dbReference>
<dbReference type="Proteomes" id="UP000198975">
    <property type="component" value="Unassembled WGS sequence"/>
</dbReference>
<feature type="binding site" evidence="13">
    <location>
        <position position="129"/>
    </location>
    <ligand>
        <name>Mg(2+)</name>
        <dbReference type="ChEBI" id="CHEBI:18420"/>
    </ligand>
</feature>
<comment type="catalytic activity">
    <reaction evidence="10">
        <text>apo-[aryl-carrier protein] + CoA = holo-[aryl-carrier protein] + adenosine 3',5'-bisphosphate + H(+)</text>
        <dbReference type="Rhea" id="RHEA:48404"/>
        <dbReference type="Rhea" id="RHEA-COMP:15903"/>
        <dbReference type="Rhea" id="RHEA-COMP:17557"/>
        <dbReference type="ChEBI" id="CHEBI:15378"/>
        <dbReference type="ChEBI" id="CHEBI:29999"/>
        <dbReference type="ChEBI" id="CHEBI:57287"/>
        <dbReference type="ChEBI" id="CHEBI:58343"/>
        <dbReference type="ChEBI" id="CHEBI:64479"/>
    </reaction>
</comment>
<keyword evidence="17" id="KW-1185">Reference proteome</keyword>
<comment type="catalytic activity">
    <reaction evidence="11">
        <text>apo-[peptidyl-carrier protein] + CoA = holo-[peptidyl-carrier protein] + adenosine 3',5'-bisphosphate + H(+)</text>
        <dbReference type="Rhea" id="RHEA:46228"/>
        <dbReference type="Rhea" id="RHEA-COMP:11479"/>
        <dbReference type="Rhea" id="RHEA-COMP:11480"/>
        <dbReference type="ChEBI" id="CHEBI:15378"/>
        <dbReference type="ChEBI" id="CHEBI:29999"/>
        <dbReference type="ChEBI" id="CHEBI:57287"/>
        <dbReference type="ChEBI" id="CHEBI:58343"/>
        <dbReference type="ChEBI" id="CHEBI:64479"/>
    </reaction>
</comment>
<feature type="binding site" evidence="12">
    <location>
        <position position="63"/>
    </location>
    <ligand>
        <name>CoA</name>
        <dbReference type="ChEBI" id="CHEBI:57287"/>
    </ligand>
</feature>
<sequence>MLTLLATHSQPSFFRQINAGVVSHFPAIAYCHVVFDEPLYQDALFGENAIPFPAELEKTALKRRAEYLAVRYAARQLLQDAGCAGYVGIAASRAPVWPTGWRGSLSHTASHAIAIITPDNTGLTPGIDIEMLAPETMRETADIFTDAEEQSLLASCGIPYETALLITFSVKESVFKALYPEVGCFFGFDAARVCAIEPATQCITLELTQSLTPMRKSGHRIRGYYLLQADRVITLVA</sequence>
<dbReference type="GO" id="GO:0000287">
    <property type="term" value="F:magnesium ion binding"/>
    <property type="evidence" value="ECO:0007669"/>
    <property type="project" value="InterPro"/>
</dbReference>